<protein>
    <submittedName>
        <fullName evidence="2">Cyclic nucleotide-binding domain-containing protein</fullName>
    </submittedName>
</protein>
<evidence type="ECO:0000313" key="3">
    <source>
        <dbReference type="Proteomes" id="UP001370348"/>
    </source>
</evidence>
<dbReference type="PANTHER" id="PTHR24567:SF74">
    <property type="entry name" value="HTH-TYPE TRANSCRIPTIONAL REGULATOR ARCR"/>
    <property type="match status" value="1"/>
</dbReference>
<dbReference type="InterPro" id="IPR018490">
    <property type="entry name" value="cNMP-bd_dom_sf"/>
</dbReference>
<dbReference type="CDD" id="cd00038">
    <property type="entry name" value="CAP_ED"/>
    <property type="match status" value="1"/>
</dbReference>
<dbReference type="PROSITE" id="PS00889">
    <property type="entry name" value="CNMP_BINDING_2"/>
    <property type="match status" value="1"/>
</dbReference>
<sequence>MSETDPAAALSSLAPVTAARLREIGLFGALSDEVITHLAASLKPLHLAPGDAIFREGDSAREMYVVLDGEVEVLKRSRRSRDVRVAILGPNDTFGEMSLIDVQARSATVRAVAHTRLLRMASEDLDWLYRHDLKSYALITLNIARDLSRRLRVADGILADFAASVLDEYVVGGRT</sequence>
<dbReference type="InterPro" id="IPR014710">
    <property type="entry name" value="RmlC-like_jellyroll"/>
</dbReference>
<dbReference type="PROSITE" id="PS50042">
    <property type="entry name" value="CNMP_BINDING_3"/>
    <property type="match status" value="1"/>
</dbReference>
<evidence type="ECO:0000259" key="1">
    <source>
        <dbReference type="PROSITE" id="PS50042"/>
    </source>
</evidence>
<keyword evidence="3" id="KW-1185">Reference proteome</keyword>
<dbReference type="InterPro" id="IPR018488">
    <property type="entry name" value="cNMP-bd_CS"/>
</dbReference>
<dbReference type="InterPro" id="IPR050397">
    <property type="entry name" value="Env_Response_Regulators"/>
</dbReference>
<dbReference type="PANTHER" id="PTHR24567">
    <property type="entry name" value="CRP FAMILY TRANSCRIPTIONAL REGULATORY PROTEIN"/>
    <property type="match status" value="1"/>
</dbReference>
<accession>A0ABZ2M012</accession>
<evidence type="ECO:0000313" key="2">
    <source>
        <dbReference type="EMBL" id="WXB14696.1"/>
    </source>
</evidence>
<feature type="domain" description="Cyclic nucleotide-binding" evidence="1">
    <location>
        <begin position="26"/>
        <end position="120"/>
    </location>
</feature>
<name>A0ABZ2M012_9BACT</name>
<dbReference type="Pfam" id="PF00027">
    <property type="entry name" value="cNMP_binding"/>
    <property type="match status" value="1"/>
</dbReference>
<dbReference type="EMBL" id="CP089984">
    <property type="protein sequence ID" value="WXB14696.1"/>
    <property type="molecule type" value="Genomic_DNA"/>
</dbReference>
<dbReference type="RefSeq" id="WP_394824321.1">
    <property type="nucleotide sequence ID" value="NZ_CP089984.1"/>
</dbReference>
<dbReference type="SMART" id="SM00100">
    <property type="entry name" value="cNMP"/>
    <property type="match status" value="1"/>
</dbReference>
<reference evidence="2 3" key="1">
    <citation type="submission" date="2021-12" db="EMBL/GenBank/DDBJ databases">
        <title>Discovery of the Pendulisporaceae a myxobacterial family with distinct sporulation behavior and unique specialized metabolism.</title>
        <authorList>
            <person name="Garcia R."/>
            <person name="Popoff A."/>
            <person name="Bader C.D."/>
            <person name="Loehr J."/>
            <person name="Walesch S."/>
            <person name="Walt C."/>
            <person name="Boldt J."/>
            <person name="Bunk B."/>
            <person name="Haeckl F.J.F.P.J."/>
            <person name="Gunesch A.P."/>
            <person name="Birkelbach J."/>
            <person name="Nuebel U."/>
            <person name="Pietschmann T."/>
            <person name="Bach T."/>
            <person name="Mueller R."/>
        </authorList>
    </citation>
    <scope>NUCLEOTIDE SEQUENCE [LARGE SCALE GENOMIC DNA]</scope>
    <source>
        <strain evidence="2 3">MSr11954</strain>
    </source>
</reference>
<dbReference type="Proteomes" id="UP001370348">
    <property type="component" value="Chromosome"/>
</dbReference>
<proteinExistence type="predicted"/>
<organism evidence="2 3">
    <name type="scientific">Pendulispora albinea</name>
    <dbReference type="NCBI Taxonomy" id="2741071"/>
    <lineage>
        <taxon>Bacteria</taxon>
        <taxon>Pseudomonadati</taxon>
        <taxon>Myxococcota</taxon>
        <taxon>Myxococcia</taxon>
        <taxon>Myxococcales</taxon>
        <taxon>Sorangiineae</taxon>
        <taxon>Pendulisporaceae</taxon>
        <taxon>Pendulispora</taxon>
    </lineage>
</organism>
<gene>
    <name evidence="2" type="ORF">LZC94_43595</name>
</gene>
<dbReference type="SUPFAM" id="SSF51206">
    <property type="entry name" value="cAMP-binding domain-like"/>
    <property type="match status" value="1"/>
</dbReference>
<dbReference type="Gene3D" id="2.60.120.10">
    <property type="entry name" value="Jelly Rolls"/>
    <property type="match status" value="1"/>
</dbReference>
<dbReference type="InterPro" id="IPR000595">
    <property type="entry name" value="cNMP-bd_dom"/>
</dbReference>